<dbReference type="Proteomes" id="UP000218238">
    <property type="component" value="Unassembled WGS sequence"/>
</dbReference>
<comment type="caution">
    <text evidence="1">The sequence shown here is derived from an EMBL/GenBank/DDBJ whole genome shotgun (WGS) entry which is preliminary data.</text>
</comment>
<organism evidence="1 2">
    <name type="scientific">Brunnivagina elsteri CCALA 953</name>
    <dbReference type="NCBI Taxonomy" id="987040"/>
    <lineage>
        <taxon>Bacteria</taxon>
        <taxon>Bacillati</taxon>
        <taxon>Cyanobacteriota</taxon>
        <taxon>Cyanophyceae</taxon>
        <taxon>Nostocales</taxon>
        <taxon>Calotrichaceae</taxon>
        <taxon>Brunnivagina</taxon>
    </lineage>
</organism>
<keyword evidence="2" id="KW-1185">Reference proteome</keyword>
<accession>A0A2A2TLZ1</accession>
<proteinExistence type="predicted"/>
<reference evidence="1 2" key="1">
    <citation type="submission" date="2017-08" db="EMBL/GenBank/DDBJ databases">
        <title>Draft genome sequence of filamentous cyanobacterium Calothrix elsteri CCALA 953.</title>
        <authorList>
            <person name="Gagunashvili A.N."/>
            <person name="Elster J."/>
            <person name="Andresson O.S."/>
        </authorList>
    </citation>
    <scope>NUCLEOTIDE SEQUENCE [LARGE SCALE GENOMIC DNA]</scope>
    <source>
        <strain evidence="1 2">CCALA 953</strain>
    </source>
</reference>
<evidence type="ECO:0000313" key="1">
    <source>
        <dbReference type="EMBL" id="PAX59466.1"/>
    </source>
</evidence>
<evidence type="ECO:0000313" key="2">
    <source>
        <dbReference type="Proteomes" id="UP000218238"/>
    </source>
</evidence>
<sequence>MQCSIISNDTNEIVFIMANIDYEHIYKLTFNRQWSELLKLVYEYSKAVSSDELVMNALRTFEDEFFGELDKGAESDNVQPLLENLFLLDKGRIYKLSEERSDKVIVKLAEIYSEKGLRKEAYNYAIRCPKNKICAEIIELHQKSLPKVVEHSQSEHIRVTENRRIGNKNYTTSLFKSKQEFEFFIGVRDVFQMFIVYPNVALSCIVNFEKIKNNLSQEEINFFFRGIVDCVVFDQHNDYKPIKFFELDSFYHDSPEQKQKDSYKDKILSLAGQKLYRVRKTSENQGINEFTKLIREME</sequence>
<gene>
    <name evidence="1" type="ORF">CK510_06900</name>
</gene>
<dbReference type="AlphaFoldDB" id="A0A2A2TLZ1"/>
<dbReference type="EMBL" id="NTFS01000050">
    <property type="protein sequence ID" value="PAX59466.1"/>
    <property type="molecule type" value="Genomic_DNA"/>
</dbReference>
<protein>
    <submittedName>
        <fullName evidence="1">Uncharacterized protein</fullName>
    </submittedName>
</protein>
<name>A0A2A2TLZ1_9CYAN</name>